<dbReference type="InterPro" id="IPR000594">
    <property type="entry name" value="ThiF_NAD_FAD-bd"/>
</dbReference>
<organism evidence="2 3">
    <name type="scientific">Desulfofundulus thermosubterraneus DSM 16057</name>
    <dbReference type="NCBI Taxonomy" id="1121432"/>
    <lineage>
        <taxon>Bacteria</taxon>
        <taxon>Bacillati</taxon>
        <taxon>Bacillota</taxon>
        <taxon>Clostridia</taxon>
        <taxon>Eubacteriales</taxon>
        <taxon>Peptococcaceae</taxon>
        <taxon>Desulfofundulus</taxon>
    </lineage>
</organism>
<dbReference type="GO" id="GO:0061504">
    <property type="term" value="P:cyclic threonylcarbamoyladenosine biosynthetic process"/>
    <property type="evidence" value="ECO:0007669"/>
    <property type="project" value="TreeGrafter"/>
</dbReference>
<dbReference type="SUPFAM" id="SSF69572">
    <property type="entry name" value="Activating enzymes of the ubiquitin-like proteins"/>
    <property type="match status" value="1"/>
</dbReference>
<dbReference type="RefSeq" id="WP_207543891.1">
    <property type="nucleotide sequence ID" value="NZ_FQZM01000028.1"/>
</dbReference>
<dbReference type="CDD" id="cd00755">
    <property type="entry name" value="YgdL_like"/>
    <property type="match status" value="1"/>
</dbReference>
<protein>
    <submittedName>
        <fullName evidence="2">tRNA A37 threonylcarbamoyladenosine dehydratase</fullName>
    </submittedName>
</protein>
<evidence type="ECO:0000313" key="2">
    <source>
        <dbReference type="EMBL" id="SHJ32698.1"/>
    </source>
</evidence>
<dbReference type="GO" id="GO:0061503">
    <property type="term" value="F:tRNA threonylcarbamoyladenosine dehydratase"/>
    <property type="evidence" value="ECO:0007669"/>
    <property type="project" value="TreeGrafter"/>
</dbReference>
<sequence length="238" mass="25050">MEGRFSRTELLIGERGLQILAGSRVVVFGLGGVGSHAAEALARAGVGNLVLVDFDRVCPSNINRQLHALISTVGEPKALLMAERAKLINPDIRVEARVERYLPGLAEQFFNPAPDYVVDAIDDVPAKVDLIASCVHRNIPVVSSMGTGNKLDPAAFRVADISQTAVCPLARVVRRRLRQLGITSGVTVVFSTEPPGRCGSGGESPAVPGSISFVPPVAGFILAGLVVRSLLSCNGYTG</sequence>
<dbReference type="Pfam" id="PF00899">
    <property type="entry name" value="ThiF"/>
    <property type="match status" value="1"/>
</dbReference>
<dbReference type="STRING" id="1121432.SAMN02745219_02296"/>
<gene>
    <name evidence="2" type="ORF">SAMN02745219_02296</name>
</gene>
<dbReference type="Gene3D" id="3.40.50.720">
    <property type="entry name" value="NAD(P)-binding Rossmann-like Domain"/>
    <property type="match status" value="1"/>
</dbReference>
<dbReference type="EMBL" id="FQZM01000028">
    <property type="protein sequence ID" value="SHJ32698.1"/>
    <property type="molecule type" value="Genomic_DNA"/>
</dbReference>
<name>A0A1M6IE11_9FIRM</name>
<dbReference type="GO" id="GO:0008641">
    <property type="term" value="F:ubiquitin-like modifier activating enzyme activity"/>
    <property type="evidence" value="ECO:0007669"/>
    <property type="project" value="InterPro"/>
</dbReference>
<dbReference type="Proteomes" id="UP000184529">
    <property type="component" value="Unassembled WGS sequence"/>
</dbReference>
<reference evidence="3" key="1">
    <citation type="submission" date="2016-11" db="EMBL/GenBank/DDBJ databases">
        <authorList>
            <person name="Varghese N."/>
            <person name="Submissions S."/>
        </authorList>
    </citation>
    <scope>NUCLEOTIDE SEQUENCE [LARGE SCALE GENOMIC DNA]</scope>
    <source>
        <strain evidence="3">DSM 16057</strain>
    </source>
</reference>
<proteinExistence type="predicted"/>
<dbReference type="PANTHER" id="PTHR43267">
    <property type="entry name" value="TRNA THREONYLCARBAMOYLADENOSINE DEHYDRATASE"/>
    <property type="match status" value="1"/>
</dbReference>
<dbReference type="AlphaFoldDB" id="A0A1M6IE11"/>
<dbReference type="InterPro" id="IPR045886">
    <property type="entry name" value="ThiF/MoeB/HesA"/>
</dbReference>
<evidence type="ECO:0000313" key="3">
    <source>
        <dbReference type="Proteomes" id="UP000184529"/>
    </source>
</evidence>
<evidence type="ECO:0000259" key="1">
    <source>
        <dbReference type="Pfam" id="PF00899"/>
    </source>
</evidence>
<dbReference type="InterPro" id="IPR035985">
    <property type="entry name" value="Ubiquitin-activating_enz"/>
</dbReference>
<accession>A0A1M6IE11</accession>
<keyword evidence="3" id="KW-1185">Reference proteome</keyword>
<feature type="domain" description="THIF-type NAD/FAD binding fold" evidence="1">
    <location>
        <begin position="10"/>
        <end position="233"/>
    </location>
</feature>
<dbReference type="PANTHER" id="PTHR43267:SF1">
    <property type="entry name" value="TRNA THREONYLCARBAMOYLADENOSINE DEHYDRATASE"/>
    <property type="match status" value="1"/>
</dbReference>